<proteinExistence type="predicted"/>
<evidence type="ECO:0000313" key="2">
    <source>
        <dbReference type="Proteomes" id="UP000266723"/>
    </source>
</evidence>
<evidence type="ECO:0000313" key="1">
    <source>
        <dbReference type="EMBL" id="KAF3527701.1"/>
    </source>
</evidence>
<protein>
    <submittedName>
        <fullName evidence="1">Uncharacterized protein</fullName>
    </submittedName>
</protein>
<dbReference type="Proteomes" id="UP000266723">
    <property type="component" value="Unassembled WGS sequence"/>
</dbReference>
<dbReference type="EMBL" id="QGKV02001507">
    <property type="protein sequence ID" value="KAF3527701.1"/>
    <property type="molecule type" value="Genomic_DNA"/>
</dbReference>
<organism evidence="1 2">
    <name type="scientific">Brassica cretica</name>
    <name type="common">Mustard</name>
    <dbReference type="NCBI Taxonomy" id="69181"/>
    <lineage>
        <taxon>Eukaryota</taxon>
        <taxon>Viridiplantae</taxon>
        <taxon>Streptophyta</taxon>
        <taxon>Embryophyta</taxon>
        <taxon>Tracheophyta</taxon>
        <taxon>Spermatophyta</taxon>
        <taxon>Magnoliopsida</taxon>
        <taxon>eudicotyledons</taxon>
        <taxon>Gunneridae</taxon>
        <taxon>Pentapetalae</taxon>
        <taxon>rosids</taxon>
        <taxon>malvids</taxon>
        <taxon>Brassicales</taxon>
        <taxon>Brassicaceae</taxon>
        <taxon>Brassiceae</taxon>
        <taxon>Brassica</taxon>
    </lineage>
</organism>
<comment type="caution">
    <text evidence="1">The sequence shown here is derived from an EMBL/GenBank/DDBJ whole genome shotgun (WGS) entry which is preliminary data.</text>
</comment>
<gene>
    <name evidence="1" type="ORF">DY000_02042409</name>
</gene>
<name>A0ABQ7B6S2_BRACR</name>
<keyword evidence="2" id="KW-1185">Reference proteome</keyword>
<reference evidence="1 2" key="1">
    <citation type="journal article" date="2020" name="BMC Genomics">
        <title>Intraspecific diversification of the crop wild relative Brassica cretica Lam. using demographic model selection.</title>
        <authorList>
            <person name="Kioukis A."/>
            <person name="Michalopoulou V.A."/>
            <person name="Briers L."/>
            <person name="Pirintsos S."/>
            <person name="Studholme D.J."/>
            <person name="Pavlidis P."/>
            <person name="Sarris P.F."/>
        </authorList>
    </citation>
    <scope>NUCLEOTIDE SEQUENCE [LARGE SCALE GENOMIC DNA]</scope>
    <source>
        <strain evidence="2">cv. PFS-1207/04</strain>
    </source>
</reference>
<accession>A0ABQ7B6S2</accession>
<sequence>MPSPEPAFSRQLVSSLLLFRLHPPTVLSELWRGRVEGFRMVKSVCQVSREDPTTLPRWVIENAPEAFLLGLGVWLLGFDYSNGDRSGVLLAIEFEYCELKVQVLLVLCRCESLCIAVSLLRSSRQEDRLLKLRSLIPSPKVPFLWDLDSLLMGLVAKDTYLFLHLL</sequence>